<feature type="domain" description="tRNA nucleotidyltransferase/poly(A) polymerase RNA and SrmB- binding" evidence="14">
    <location>
        <begin position="168"/>
        <end position="227"/>
    </location>
</feature>
<evidence type="ECO:0000256" key="7">
    <source>
        <dbReference type="ARBA" id="ARBA00022723"/>
    </source>
</evidence>
<dbReference type="InterPro" id="IPR050124">
    <property type="entry name" value="tRNA_CCA-adding_enzyme"/>
</dbReference>
<dbReference type="InterPro" id="IPR043519">
    <property type="entry name" value="NT_sf"/>
</dbReference>
<comment type="cofactor">
    <cofactor evidence="1">
        <name>Mg(2+)</name>
        <dbReference type="ChEBI" id="CHEBI:18420"/>
    </cofactor>
</comment>
<keyword evidence="10 11" id="KW-0694">RNA-binding</keyword>
<evidence type="ECO:0000259" key="13">
    <source>
        <dbReference type="Pfam" id="PF01966"/>
    </source>
</evidence>
<keyword evidence="6" id="KW-0548">Nucleotidyltransferase</keyword>
<keyword evidence="4 11" id="KW-0808">Transferase</keyword>
<evidence type="ECO:0000256" key="2">
    <source>
        <dbReference type="ARBA" id="ARBA00007265"/>
    </source>
</evidence>
<feature type="domain" description="CCA-adding enzyme C-terminal" evidence="15">
    <location>
        <begin position="399"/>
        <end position="467"/>
    </location>
</feature>
<dbReference type="GO" id="GO:0046872">
    <property type="term" value="F:metal ion binding"/>
    <property type="evidence" value="ECO:0007669"/>
    <property type="project" value="UniProtKB-KW"/>
</dbReference>
<dbReference type="CDD" id="cd05398">
    <property type="entry name" value="NT_ClassII-CCAase"/>
    <property type="match status" value="1"/>
</dbReference>
<keyword evidence="5" id="KW-0819">tRNA processing</keyword>
<dbReference type="Gene3D" id="1.10.3090.10">
    <property type="entry name" value="cca-adding enzyme, domain 2"/>
    <property type="match status" value="1"/>
</dbReference>
<evidence type="ECO:0000256" key="9">
    <source>
        <dbReference type="ARBA" id="ARBA00022842"/>
    </source>
</evidence>
<protein>
    <submittedName>
        <fullName evidence="16">CCA tRNA nucleotidyltransferase</fullName>
    </submittedName>
</protein>
<dbReference type="InterPro" id="IPR006674">
    <property type="entry name" value="HD_domain"/>
</dbReference>
<evidence type="ECO:0000256" key="8">
    <source>
        <dbReference type="ARBA" id="ARBA00022741"/>
    </source>
</evidence>
<dbReference type="Proteomes" id="UP000807825">
    <property type="component" value="Unassembled WGS sequence"/>
</dbReference>
<keyword evidence="9" id="KW-0460">Magnesium</keyword>
<dbReference type="Pfam" id="PF01743">
    <property type="entry name" value="PolyA_pol"/>
    <property type="match status" value="1"/>
</dbReference>
<evidence type="ECO:0000256" key="6">
    <source>
        <dbReference type="ARBA" id="ARBA00022695"/>
    </source>
</evidence>
<evidence type="ECO:0000256" key="11">
    <source>
        <dbReference type="RuleBase" id="RU003953"/>
    </source>
</evidence>
<dbReference type="Pfam" id="PF13735">
    <property type="entry name" value="tRNA_NucTran2_2"/>
    <property type="match status" value="1"/>
</dbReference>
<dbReference type="AlphaFoldDB" id="A0A9D6V0L5"/>
<comment type="similarity">
    <text evidence="2 11">Belongs to the tRNA nucleotidyltransferase/poly(A) polymerase family.</text>
</comment>
<accession>A0A9D6V0L5</accession>
<evidence type="ECO:0000259" key="12">
    <source>
        <dbReference type="Pfam" id="PF01743"/>
    </source>
</evidence>
<dbReference type="GO" id="GO:0000049">
    <property type="term" value="F:tRNA binding"/>
    <property type="evidence" value="ECO:0007669"/>
    <property type="project" value="UniProtKB-KW"/>
</dbReference>
<evidence type="ECO:0000256" key="10">
    <source>
        <dbReference type="ARBA" id="ARBA00022884"/>
    </source>
</evidence>
<keyword evidence="8" id="KW-0547">Nucleotide-binding</keyword>
<reference evidence="16" key="1">
    <citation type="submission" date="2020-07" db="EMBL/GenBank/DDBJ databases">
        <title>Huge and variable diversity of episymbiotic CPR bacteria and DPANN archaea in groundwater ecosystems.</title>
        <authorList>
            <person name="He C.Y."/>
            <person name="Keren R."/>
            <person name="Whittaker M."/>
            <person name="Farag I.F."/>
            <person name="Doudna J."/>
            <person name="Cate J.H.D."/>
            <person name="Banfield J.F."/>
        </authorList>
    </citation>
    <scope>NUCLEOTIDE SEQUENCE</scope>
    <source>
        <strain evidence="16">NC_groundwater_1664_Pr3_B-0.1um_52_9</strain>
    </source>
</reference>
<evidence type="ECO:0000256" key="3">
    <source>
        <dbReference type="ARBA" id="ARBA00022555"/>
    </source>
</evidence>
<name>A0A9D6V0L5_9BACT</name>
<evidence type="ECO:0000256" key="5">
    <source>
        <dbReference type="ARBA" id="ARBA00022694"/>
    </source>
</evidence>
<dbReference type="EMBL" id="JACRDE010000257">
    <property type="protein sequence ID" value="MBI5249713.1"/>
    <property type="molecule type" value="Genomic_DNA"/>
</dbReference>
<dbReference type="PANTHER" id="PTHR47545">
    <property type="entry name" value="MULTIFUNCTIONAL CCA PROTEIN"/>
    <property type="match status" value="1"/>
</dbReference>
<evidence type="ECO:0000259" key="15">
    <source>
        <dbReference type="Pfam" id="PF13735"/>
    </source>
</evidence>
<evidence type="ECO:0000256" key="1">
    <source>
        <dbReference type="ARBA" id="ARBA00001946"/>
    </source>
</evidence>
<dbReference type="Gene3D" id="3.30.460.10">
    <property type="entry name" value="Beta Polymerase, domain 2"/>
    <property type="match status" value="1"/>
</dbReference>
<keyword evidence="3" id="KW-0820">tRNA-binding</keyword>
<proteinExistence type="inferred from homology"/>
<evidence type="ECO:0000259" key="14">
    <source>
        <dbReference type="Pfam" id="PF12627"/>
    </source>
</evidence>
<sequence length="480" mass="52986">MESSFDAFLKAILSDVIRLAPEAYAVGGAVRDHLLGQAAGKDLDLAVQGDGFVIAEKLADIHAVTFVPLDDSHGSGRIVLKAREPITVDIASFRGADIMTDLKMRDFTINALGVSLKDYMSGRFDQILDPTGGISDIRSKTIRVCSDCSFHDDPLRILRTFRFMAGLGFRVEAHTLNGIATELPGLSSAAPERIRDEFLATLAAASSFQALKAMDATGVLDHLFPELGSMRGCGQNEFHHLDVWKHSLEAVSQLESLIAGRTLYFGDSSHLVENYLLEEPVKGRPRAALLKLAALFHDSGKPRSRFVEPGGRVRFFGHETISRKIFEEAGERIKLANREISFIGDLVEGHMRPMIFTGQPVSQRAILRMRRRFHKDVVGLFLLFLADLAATRGLARTPESEQTARTQVLRALEICFEAAKKKEEPFLNGRDLMELFGMEPGPRMGSILKQLRELQELGDITSKAQAIEVTNEMLQAGEPS</sequence>
<dbReference type="SUPFAM" id="SSF81301">
    <property type="entry name" value="Nucleotidyltransferase"/>
    <property type="match status" value="1"/>
</dbReference>
<evidence type="ECO:0000313" key="17">
    <source>
        <dbReference type="Proteomes" id="UP000807825"/>
    </source>
</evidence>
<evidence type="ECO:0000313" key="16">
    <source>
        <dbReference type="EMBL" id="MBI5249713.1"/>
    </source>
</evidence>
<feature type="domain" description="Poly A polymerase head" evidence="12">
    <location>
        <begin position="23"/>
        <end position="143"/>
    </location>
</feature>
<dbReference type="PANTHER" id="PTHR47545:SF2">
    <property type="entry name" value="CC-ADDING TRNA NUCLEOTIDYLTRANSFERASE"/>
    <property type="match status" value="1"/>
</dbReference>
<dbReference type="SUPFAM" id="SSF81891">
    <property type="entry name" value="Poly A polymerase C-terminal region-like"/>
    <property type="match status" value="1"/>
</dbReference>
<dbReference type="InterPro" id="IPR002646">
    <property type="entry name" value="PolA_pol_head_dom"/>
</dbReference>
<gene>
    <name evidence="16" type="ORF">HY912_09475</name>
</gene>
<dbReference type="Pfam" id="PF01966">
    <property type="entry name" value="HD"/>
    <property type="match status" value="1"/>
</dbReference>
<evidence type="ECO:0000256" key="4">
    <source>
        <dbReference type="ARBA" id="ARBA00022679"/>
    </source>
</evidence>
<organism evidence="16 17">
    <name type="scientific">Desulfomonile tiedjei</name>
    <dbReference type="NCBI Taxonomy" id="2358"/>
    <lineage>
        <taxon>Bacteria</taxon>
        <taxon>Pseudomonadati</taxon>
        <taxon>Thermodesulfobacteriota</taxon>
        <taxon>Desulfomonilia</taxon>
        <taxon>Desulfomonilales</taxon>
        <taxon>Desulfomonilaceae</taxon>
        <taxon>Desulfomonile</taxon>
    </lineage>
</organism>
<keyword evidence="7" id="KW-0479">Metal-binding</keyword>
<comment type="caution">
    <text evidence="16">The sequence shown here is derived from an EMBL/GenBank/DDBJ whole genome shotgun (WGS) entry which is preliminary data.</text>
</comment>
<dbReference type="GO" id="GO:0016779">
    <property type="term" value="F:nucleotidyltransferase activity"/>
    <property type="evidence" value="ECO:0007669"/>
    <property type="project" value="UniProtKB-KW"/>
</dbReference>
<dbReference type="InterPro" id="IPR032810">
    <property type="entry name" value="CCA-adding_enz_C"/>
</dbReference>
<dbReference type="GO" id="GO:0008033">
    <property type="term" value="P:tRNA processing"/>
    <property type="evidence" value="ECO:0007669"/>
    <property type="project" value="UniProtKB-KW"/>
</dbReference>
<dbReference type="GO" id="GO:0000166">
    <property type="term" value="F:nucleotide binding"/>
    <property type="evidence" value="ECO:0007669"/>
    <property type="project" value="UniProtKB-KW"/>
</dbReference>
<dbReference type="Pfam" id="PF12627">
    <property type="entry name" value="PolyA_pol_RNAbd"/>
    <property type="match status" value="1"/>
</dbReference>
<dbReference type="InterPro" id="IPR032828">
    <property type="entry name" value="PolyA_RNA-bd"/>
</dbReference>
<feature type="domain" description="HD" evidence="13">
    <location>
        <begin position="284"/>
        <end position="355"/>
    </location>
</feature>